<dbReference type="Proteomes" id="UP001431209">
    <property type="component" value="Unassembled WGS sequence"/>
</dbReference>
<accession>A0AAW2YHG6</accession>
<comment type="caution">
    <text evidence="3">The sequence shown here is derived from an EMBL/GenBank/DDBJ whole genome shotgun (WGS) entry which is preliminary data.</text>
</comment>
<evidence type="ECO:0000313" key="3">
    <source>
        <dbReference type="EMBL" id="KAL0476413.1"/>
    </source>
</evidence>
<dbReference type="Gene3D" id="3.40.50.850">
    <property type="entry name" value="Isochorismatase-like"/>
    <property type="match status" value="1"/>
</dbReference>
<evidence type="ECO:0000256" key="1">
    <source>
        <dbReference type="ARBA" id="ARBA00006336"/>
    </source>
</evidence>
<comment type="similarity">
    <text evidence="1">Belongs to the isochorismatase family.</text>
</comment>
<dbReference type="InterPro" id="IPR050993">
    <property type="entry name" value="Isochorismatase_domain"/>
</dbReference>
<dbReference type="InterPro" id="IPR036380">
    <property type="entry name" value="Isochorismatase-like_sf"/>
</dbReference>
<dbReference type="PANTHER" id="PTHR14119:SF3">
    <property type="entry name" value="ISOCHORISMATASE DOMAIN-CONTAINING PROTEIN 2"/>
    <property type="match status" value="1"/>
</dbReference>
<reference evidence="3 4" key="1">
    <citation type="submission" date="2024-03" db="EMBL/GenBank/DDBJ databases">
        <title>The Acrasis kona genome and developmental transcriptomes reveal deep origins of eukaryotic multicellular pathways.</title>
        <authorList>
            <person name="Sheikh S."/>
            <person name="Fu C.-J."/>
            <person name="Brown M.W."/>
            <person name="Baldauf S.L."/>
        </authorList>
    </citation>
    <scope>NUCLEOTIDE SEQUENCE [LARGE SCALE GENOMIC DNA]</scope>
    <source>
        <strain evidence="3 4">ATCC MYA-3509</strain>
    </source>
</reference>
<dbReference type="SUPFAM" id="SSF52499">
    <property type="entry name" value="Isochorismatase-like hydrolases"/>
    <property type="match status" value="1"/>
</dbReference>
<dbReference type="PANTHER" id="PTHR14119">
    <property type="entry name" value="HYDROLASE"/>
    <property type="match status" value="1"/>
</dbReference>
<protein>
    <submittedName>
        <fullName evidence="3">Isoc1</fullName>
    </submittedName>
</protein>
<dbReference type="Pfam" id="PF00857">
    <property type="entry name" value="Isochorismatase"/>
    <property type="match status" value="1"/>
</dbReference>
<feature type="domain" description="Isochorismatase-like" evidence="2">
    <location>
        <begin position="18"/>
        <end position="167"/>
    </location>
</feature>
<evidence type="ECO:0000313" key="4">
    <source>
        <dbReference type="Proteomes" id="UP001431209"/>
    </source>
</evidence>
<feature type="non-terminal residue" evidence="3">
    <location>
        <position position="201"/>
    </location>
</feature>
<organism evidence="3 4">
    <name type="scientific">Acrasis kona</name>
    <dbReference type="NCBI Taxonomy" id="1008807"/>
    <lineage>
        <taxon>Eukaryota</taxon>
        <taxon>Discoba</taxon>
        <taxon>Heterolobosea</taxon>
        <taxon>Tetramitia</taxon>
        <taxon>Eutetramitia</taxon>
        <taxon>Acrasidae</taxon>
        <taxon>Acrasis</taxon>
    </lineage>
</organism>
<sequence length="201" mass="22864">MNRAKSVIGKLALNKSFFLLCDVQDRFRPLIHNFESVLWVANTMSKASNILNVPMIITEQYPKALGHTCKEIELPPHQRIFEKKKFSMLDDEVSKHLEEEESFKERRQAVLFGIEAHVCVQQTALELIERDYEVHIIADGTSSQRKFDRDVAFDRMRQAGAFVTTSESALFQLVGSADFTHFKAISSLSTSKTSPRPDQGS</sequence>
<dbReference type="EMBL" id="JAOPGA020000036">
    <property type="protein sequence ID" value="KAL0476413.1"/>
    <property type="molecule type" value="Genomic_DNA"/>
</dbReference>
<proteinExistence type="inferred from homology"/>
<keyword evidence="4" id="KW-1185">Reference proteome</keyword>
<name>A0AAW2YHG6_9EUKA</name>
<dbReference type="InterPro" id="IPR000868">
    <property type="entry name" value="Isochorismatase-like_dom"/>
</dbReference>
<dbReference type="AlphaFoldDB" id="A0AAW2YHG6"/>
<dbReference type="CDD" id="cd01012">
    <property type="entry name" value="YcaC_related"/>
    <property type="match status" value="1"/>
</dbReference>
<evidence type="ECO:0000259" key="2">
    <source>
        <dbReference type="Pfam" id="PF00857"/>
    </source>
</evidence>
<gene>
    <name evidence="3" type="ORF">AKO1_006281</name>
</gene>